<reference evidence="1" key="1">
    <citation type="submission" date="2019-10" db="EMBL/GenBank/DDBJ databases">
        <authorList>
            <consortium name="DOE Joint Genome Institute"/>
            <person name="Kuo A."/>
            <person name="Miyauchi S."/>
            <person name="Kiss E."/>
            <person name="Drula E."/>
            <person name="Kohler A."/>
            <person name="Sanchez-Garcia M."/>
            <person name="Andreopoulos B."/>
            <person name="Barry K.W."/>
            <person name="Bonito G."/>
            <person name="Buee M."/>
            <person name="Carver A."/>
            <person name="Chen C."/>
            <person name="Cichocki N."/>
            <person name="Clum A."/>
            <person name="Culley D."/>
            <person name="Crous P.W."/>
            <person name="Fauchery L."/>
            <person name="Girlanda M."/>
            <person name="Hayes R."/>
            <person name="Keri Z."/>
            <person name="Labutti K."/>
            <person name="Lipzen A."/>
            <person name="Lombard V."/>
            <person name="Magnuson J."/>
            <person name="Maillard F."/>
            <person name="Morin E."/>
            <person name="Murat C."/>
            <person name="Nolan M."/>
            <person name="Ohm R."/>
            <person name="Pangilinan J."/>
            <person name="Pereira M."/>
            <person name="Perotto S."/>
            <person name="Peter M."/>
            <person name="Riley R."/>
            <person name="Sitrit Y."/>
            <person name="Stielow B."/>
            <person name="Szollosi G."/>
            <person name="Zifcakova L."/>
            <person name="Stursova M."/>
            <person name="Spatafora J.W."/>
            <person name="Tedersoo L."/>
            <person name="Vaario L.-M."/>
            <person name="Yamada A."/>
            <person name="Yan M."/>
            <person name="Wang P."/>
            <person name="Xu J."/>
            <person name="Bruns T."/>
            <person name="Baldrian P."/>
            <person name="Vilgalys R."/>
            <person name="Henrissat B."/>
            <person name="Grigoriev I.V."/>
            <person name="Hibbett D."/>
            <person name="Nagy L.G."/>
            <person name="Martin F.M."/>
        </authorList>
    </citation>
    <scope>NUCLEOTIDE SEQUENCE</scope>
    <source>
        <strain evidence="1">P2</strain>
    </source>
</reference>
<name>A0ACB6Z9H9_THEGA</name>
<comment type="caution">
    <text evidence="1">The sequence shown here is derived from an EMBL/GenBank/DDBJ whole genome shotgun (WGS) entry which is preliminary data.</text>
</comment>
<evidence type="ECO:0000313" key="1">
    <source>
        <dbReference type="EMBL" id="KAF9646187.1"/>
    </source>
</evidence>
<dbReference type="Proteomes" id="UP000886501">
    <property type="component" value="Unassembled WGS sequence"/>
</dbReference>
<sequence length="236" mass="26857">MSLLPSAHSEHESHDGRRSAIHLPDGLAAKLLSICDATARVELSEPNSPIHSDLDDLWSNILTSSMDSFRAEEAIRRFAERYGLVHCLSGSNLNWLNEVGNLETPSEGLYKDLLEAAFGDPSGGTAFENEDHDASSQLELSFLNIDEEADGLVGWSSKISRFSPTRDLPRENTGHETPRFYYNRPHTPQIIRIDSCQKNRYDFWAIPNLMEKPSLFPPTLRNIKDWIFWQRVYGRR</sequence>
<dbReference type="EMBL" id="MU118065">
    <property type="protein sequence ID" value="KAF9646187.1"/>
    <property type="molecule type" value="Genomic_DNA"/>
</dbReference>
<proteinExistence type="predicted"/>
<organism evidence="1 2">
    <name type="scientific">Thelephora ganbajun</name>
    <name type="common">Ganba fungus</name>
    <dbReference type="NCBI Taxonomy" id="370292"/>
    <lineage>
        <taxon>Eukaryota</taxon>
        <taxon>Fungi</taxon>
        <taxon>Dikarya</taxon>
        <taxon>Basidiomycota</taxon>
        <taxon>Agaricomycotina</taxon>
        <taxon>Agaricomycetes</taxon>
        <taxon>Thelephorales</taxon>
        <taxon>Thelephoraceae</taxon>
        <taxon>Thelephora</taxon>
    </lineage>
</organism>
<evidence type="ECO:0000313" key="2">
    <source>
        <dbReference type="Proteomes" id="UP000886501"/>
    </source>
</evidence>
<accession>A0ACB6Z9H9</accession>
<protein>
    <submittedName>
        <fullName evidence="1">Uncharacterized protein</fullName>
    </submittedName>
</protein>
<keyword evidence="2" id="KW-1185">Reference proteome</keyword>
<reference evidence="1" key="2">
    <citation type="journal article" date="2020" name="Nat. Commun.">
        <title>Large-scale genome sequencing of mycorrhizal fungi provides insights into the early evolution of symbiotic traits.</title>
        <authorList>
            <person name="Miyauchi S."/>
            <person name="Kiss E."/>
            <person name="Kuo A."/>
            <person name="Drula E."/>
            <person name="Kohler A."/>
            <person name="Sanchez-Garcia M."/>
            <person name="Morin E."/>
            <person name="Andreopoulos B."/>
            <person name="Barry K.W."/>
            <person name="Bonito G."/>
            <person name="Buee M."/>
            <person name="Carver A."/>
            <person name="Chen C."/>
            <person name="Cichocki N."/>
            <person name="Clum A."/>
            <person name="Culley D."/>
            <person name="Crous P.W."/>
            <person name="Fauchery L."/>
            <person name="Girlanda M."/>
            <person name="Hayes R.D."/>
            <person name="Keri Z."/>
            <person name="LaButti K."/>
            <person name="Lipzen A."/>
            <person name="Lombard V."/>
            <person name="Magnuson J."/>
            <person name="Maillard F."/>
            <person name="Murat C."/>
            <person name="Nolan M."/>
            <person name="Ohm R.A."/>
            <person name="Pangilinan J."/>
            <person name="Pereira M.F."/>
            <person name="Perotto S."/>
            <person name="Peter M."/>
            <person name="Pfister S."/>
            <person name="Riley R."/>
            <person name="Sitrit Y."/>
            <person name="Stielow J.B."/>
            <person name="Szollosi G."/>
            <person name="Zifcakova L."/>
            <person name="Stursova M."/>
            <person name="Spatafora J.W."/>
            <person name="Tedersoo L."/>
            <person name="Vaario L.M."/>
            <person name="Yamada A."/>
            <person name="Yan M."/>
            <person name="Wang P."/>
            <person name="Xu J."/>
            <person name="Bruns T."/>
            <person name="Baldrian P."/>
            <person name="Vilgalys R."/>
            <person name="Dunand C."/>
            <person name="Henrissat B."/>
            <person name="Grigoriev I.V."/>
            <person name="Hibbett D."/>
            <person name="Nagy L.G."/>
            <person name="Martin F.M."/>
        </authorList>
    </citation>
    <scope>NUCLEOTIDE SEQUENCE</scope>
    <source>
        <strain evidence="1">P2</strain>
    </source>
</reference>
<gene>
    <name evidence="1" type="ORF">BDM02DRAFT_3130551</name>
</gene>